<evidence type="ECO:0000313" key="2">
    <source>
        <dbReference type="Proteomes" id="UP000239002"/>
    </source>
</evidence>
<dbReference type="EMBL" id="PTJE01000003">
    <property type="protein sequence ID" value="PPK94902.1"/>
    <property type="molecule type" value="Genomic_DNA"/>
</dbReference>
<dbReference type="OrthoDB" id="1113890at2"/>
<dbReference type="Proteomes" id="UP000239002">
    <property type="component" value="Unassembled WGS sequence"/>
</dbReference>
<dbReference type="AlphaFoldDB" id="A0A2S6IKZ4"/>
<comment type="caution">
    <text evidence="1">The sequence shown here is derived from an EMBL/GenBank/DDBJ whole genome shotgun (WGS) entry which is preliminary data.</text>
</comment>
<organism evidence="1 2">
    <name type="scientific">Nonlabens xylanidelens</name>
    <dbReference type="NCBI Taxonomy" id="191564"/>
    <lineage>
        <taxon>Bacteria</taxon>
        <taxon>Pseudomonadati</taxon>
        <taxon>Bacteroidota</taxon>
        <taxon>Flavobacteriia</taxon>
        <taxon>Flavobacteriales</taxon>
        <taxon>Flavobacteriaceae</taxon>
        <taxon>Nonlabens</taxon>
    </lineage>
</organism>
<protein>
    <submittedName>
        <fullName evidence="1">Uncharacterized protein</fullName>
    </submittedName>
</protein>
<evidence type="ECO:0000313" key="1">
    <source>
        <dbReference type="EMBL" id="PPK94902.1"/>
    </source>
</evidence>
<proteinExistence type="predicted"/>
<keyword evidence="2" id="KW-1185">Reference proteome</keyword>
<sequence length="414" mass="47457">MLYQNPNNSYLSRFCIVLFIFLKSTIALGQSDSLNIKINGLIKPHLASTHHLGLFSSRMTQNFKTSASKSYELHLEIQSGNNFHAPVQAFLPEDREIRNQFRNITWFYRPFNYVDQETTPAQILSMEIDAVYKVYRPALTIPISKSNEIKIGLRAFQTVKGNFFNSPFTNDDSIEWFHSNIAGGEDPFGRKFYGVNQVAVNYTDRNGKTLTMEAGDFILGGLELSHSYYPKLQRWNDRNLFFNIQSQIGWNTSAYNNSLDLGIGLNAIKKYVLNPKSNLWLGIGYSVLYKNAIDGTNNLDLGNNRFIGSGEAMMQWSHRTTHGNQNILGLNYQNQTSYFKKEEADYFHLKGDYAAINQGWHYGYTTLIKNLSSWSFLYTHARPKISYTIYLKEDLTVNNVPDLETGISLQIPFH</sequence>
<accession>A0A2S6IKZ4</accession>
<dbReference type="RefSeq" id="WP_104515351.1">
    <property type="nucleotide sequence ID" value="NZ_PTJE01000003.1"/>
</dbReference>
<name>A0A2S6IKZ4_9FLAO</name>
<reference evidence="1 2" key="1">
    <citation type="submission" date="2018-02" db="EMBL/GenBank/DDBJ databases">
        <title>Genomic Encyclopedia of Archaeal and Bacterial Type Strains, Phase II (KMG-II): from individual species to whole genera.</title>
        <authorList>
            <person name="Goeker M."/>
        </authorList>
    </citation>
    <scope>NUCLEOTIDE SEQUENCE [LARGE SCALE GENOMIC DNA]</scope>
    <source>
        <strain evidence="1 2">DSM 16809</strain>
    </source>
</reference>
<gene>
    <name evidence="1" type="ORF">LY01_01655</name>
</gene>